<protein>
    <submittedName>
        <fullName evidence="2">Uncharacterized protein</fullName>
    </submittedName>
</protein>
<evidence type="ECO:0000313" key="2">
    <source>
        <dbReference type="EMBL" id="KWX14058.1"/>
    </source>
</evidence>
<feature type="compositionally biased region" description="Polar residues" evidence="1">
    <location>
        <begin position="286"/>
        <end position="300"/>
    </location>
</feature>
<gene>
    <name evidence="2" type="ORF">QR46_1938</name>
</gene>
<dbReference type="VEuPathDB" id="GiardiaDB:QR46_1938"/>
<dbReference type="AlphaFoldDB" id="A0A132NVI1"/>
<evidence type="ECO:0000313" key="3">
    <source>
        <dbReference type="Proteomes" id="UP000070089"/>
    </source>
</evidence>
<evidence type="ECO:0000256" key="1">
    <source>
        <dbReference type="SAM" id="MobiDB-lite"/>
    </source>
</evidence>
<sequence>MDFLLDCVTMKATESSSFQIVMDTFSRNGDARGHFLLESKPIVDTLASRKSGQKHVHTKRQLSTRLVTVQQAEEVRIREDYAQLLTITNNHQSCLEHISSLFTPPLASLAEVAKTYATNLSLLKVATAPLPIELQQAMGYVIALFNSYQDLDLPSATFGTLAMLVATVQVEVSLTIRMLARYVGGTSATMSPTVPSQLEALFLRFVAAVRSYIGTDEPYFLTKKQKRILATVKAATGSSEAPTYSATVNSALLVLLERYGSTCQSSSTAPERAASSRSDGQRQIEPISSHSNQTRGTSGRQPARHAEKRKTTTFHQKANILRYPEPPIIESNVTRTQIDPPLKLLDVGGISIFPPGYGPIDLMYKGYRVGIQEMFGLTKAAFGAAMARASYNVSGGEVESIESDTSTPSMTVPSPIDTDLLHTALSNKRPSLDVSLLAKAQVSWVQNRWINLASCDPSDLQLLCLEQTMASTIEDSLADKQLDTEQIRQSITVWGDKCIDIALKAPLPKTWTPILTQDGLYVRFLDNKTGTIFNINPEVKEIQTRIDTQYKLLEKYVQLHKNSEIMKDHKLVKRSISTRFISLDLCKNTSGLFKELAEEFNSLITRVGNIITQWAPLYNTSDINLAERHSLDDRRDSGICFNL</sequence>
<reference evidence="2 3" key="1">
    <citation type="journal article" date="2015" name="Mol. Biochem. Parasitol.">
        <title>Identification of polymorphic genes for use in assemblage B genotyping assays through comparative genomics of multiple assemblage B Giardia duodenalis isolates.</title>
        <authorList>
            <person name="Wielinga C."/>
            <person name="Thompson R.C."/>
            <person name="Monis P."/>
            <person name="Ryan U."/>
        </authorList>
    </citation>
    <scope>NUCLEOTIDE SEQUENCE [LARGE SCALE GENOMIC DNA]</scope>
    <source>
        <strain evidence="2 3">BAH15c1</strain>
    </source>
</reference>
<dbReference type="OrthoDB" id="10257283at2759"/>
<dbReference type="EMBL" id="JXTI01000045">
    <property type="protein sequence ID" value="KWX14058.1"/>
    <property type="molecule type" value="Genomic_DNA"/>
</dbReference>
<proteinExistence type="predicted"/>
<organism evidence="2 3">
    <name type="scientific">Giardia duodenalis assemblage B</name>
    <dbReference type="NCBI Taxonomy" id="1394984"/>
    <lineage>
        <taxon>Eukaryota</taxon>
        <taxon>Metamonada</taxon>
        <taxon>Diplomonadida</taxon>
        <taxon>Hexamitidae</taxon>
        <taxon>Giardiinae</taxon>
        <taxon>Giardia</taxon>
    </lineage>
</organism>
<name>A0A132NVI1_GIAIN</name>
<feature type="region of interest" description="Disordered" evidence="1">
    <location>
        <begin position="264"/>
        <end position="314"/>
    </location>
</feature>
<accession>A0A132NVI1</accession>
<feature type="compositionally biased region" description="Basic residues" evidence="1">
    <location>
        <begin position="302"/>
        <end position="312"/>
    </location>
</feature>
<comment type="caution">
    <text evidence="2">The sequence shown here is derived from an EMBL/GenBank/DDBJ whole genome shotgun (WGS) entry which is preliminary data.</text>
</comment>
<dbReference type="Proteomes" id="UP000070089">
    <property type="component" value="Unassembled WGS sequence"/>
</dbReference>